<dbReference type="AlphaFoldDB" id="A0A1W0XCZ9"/>
<sequence>MLSDLTDVISCTVDSSPWIRASVDPSPCIRASVDPCICGSQSVYPGICGSVSVDRGICESQSVYPCIRGSQSVDPGICWIRLCGSGHLWIPDASNFSTIFSDLLGDEGKHRKRILIPEFSAALPAWLFVASRVPNVIRSWRRFTWHTLHSGLTRAFRTSHLGVISKEQVLYSHYTPRRGFF</sequence>
<name>A0A1W0XCZ9_HYPEX</name>
<evidence type="ECO:0000313" key="2">
    <source>
        <dbReference type="Proteomes" id="UP000192578"/>
    </source>
</evidence>
<comment type="caution">
    <text evidence="1">The sequence shown here is derived from an EMBL/GenBank/DDBJ whole genome shotgun (WGS) entry which is preliminary data.</text>
</comment>
<proteinExistence type="predicted"/>
<organism evidence="1 2">
    <name type="scientific">Hypsibius exemplaris</name>
    <name type="common">Freshwater tardigrade</name>
    <dbReference type="NCBI Taxonomy" id="2072580"/>
    <lineage>
        <taxon>Eukaryota</taxon>
        <taxon>Metazoa</taxon>
        <taxon>Ecdysozoa</taxon>
        <taxon>Tardigrada</taxon>
        <taxon>Eutardigrada</taxon>
        <taxon>Parachela</taxon>
        <taxon>Hypsibioidea</taxon>
        <taxon>Hypsibiidae</taxon>
        <taxon>Hypsibius</taxon>
    </lineage>
</organism>
<dbReference type="EMBL" id="MTYJ01000003">
    <property type="protein sequence ID" value="OQV25353.1"/>
    <property type="molecule type" value="Genomic_DNA"/>
</dbReference>
<keyword evidence="2" id="KW-1185">Reference proteome</keyword>
<evidence type="ECO:0000313" key="1">
    <source>
        <dbReference type="EMBL" id="OQV25353.1"/>
    </source>
</evidence>
<protein>
    <submittedName>
        <fullName evidence="1">Uncharacterized protein</fullName>
    </submittedName>
</protein>
<reference evidence="2" key="1">
    <citation type="submission" date="2017-01" db="EMBL/GenBank/DDBJ databases">
        <title>Comparative genomics of anhydrobiosis in the tardigrade Hypsibius dujardini.</title>
        <authorList>
            <person name="Yoshida Y."/>
            <person name="Koutsovoulos G."/>
            <person name="Laetsch D."/>
            <person name="Stevens L."/>
            <person name="Kumar S."/>
            <person name="Horikawa D."/>
            <person name="Ishino K."/>
            <person name="Komine S."/>
            <person name="Tomita M."/>
            <person name="Blaxter M."/>
            <person name="Arakawa K."/>
        </authorList>
    </citation>
    <scope>NUCLEOTIDE SEQUENCE [LARGE SCALE GENOMIC DNA]</scope>
    <source>
        <strain evidence="2">Z151</strain>
    </source>
</reference>
<accession>A0A1W0XCZ9</accession>
<gene>
    <name evidence="1" type="ORF">BV898_01032</name>
</gene>
<dbReference type="Proteomes" id="UP000192578">
    <property type="component" value="Unassembled WGS sequence"/>
</dbReference>